<reference evidence="1" key="1">
    <citation type="journal article" date="2021" name="Environ. Microbiol.">
        <title>Gene family expansions and transcriptome signatures uncover fungal adaptations to wood decay.</title>
        <authorList>
            <person name="Hage H."/>
            <person name="Miyauchi S."/>
            <person name="Viragh M."/>
            <person name="Drula E."/>
            <person name="Min B."/>
            <person name="Chaduli D."/>
            <person name="Navarro D."/>
            <person name="Favel A."/>
            <person name="Norest M."/>
            <person name="Lesage-Meessen L."/>
            <person name="Balint B."/>
            <person name="Merenyi Z."/>
            <person name="de Eugenio L."/>
            <person name="Morin E."/>
            <person name="Martinez A.T."/>
            <person name="Baldrian P."/>
            <person name="Stursova M."/>
            <person name="Martinez M.J."/>
            <person name="Novotny C."/>
            <person name="Magnuson J.K."/>
            <person name="Spatafora J.W."/>
            <person name="Maurice S."/>
            <person name="Pangilinan J."/>
            <person name="Andreopoulos W."/>
            <person name="LaButti K."/>
            <person name="Hundley H."/>
            <person name="Na H."/>
            <person name="Kuo A."/>
            <person name="Barry K."/>
            <person name="Lipzen A."/>
            <person name="Henrissat B."/>
            <person name="Riley R."/>
            <person name="Ahrendt S."/>
            <person name="Nagy L.G."/>
            <person name="Grigoriev I.V."/>
            <person name="Martin F."/>
            <person name="Rosso M.N."/>
        </authorList>
    </citation>
    <scope>NUCLEOTIDE SEQUENCE</scope>
    <source>
        <strain evidence="1">CBS 384.51</strain>
    </source>
</reference>
<sequence length="428" mass="47321">MYSGSHSRAISHSGYIGLKGDSEKIPKRSFFWFFEAQNGNKSAPLILTIGGGPGVSGLLNPLTGQSHCRLTSNATTEPNSYAWTEKFNLVALDHPVNVGFSYGTRVNNSRDAAYDVYDFLQKFFVLFPHLLMNPPTPSGGSYGGTYIPHIATVIHESNVAIASGIAPYKARRINLESMMLSNPHTDALSHYTWTLHHRCTLTDLYNATVCSTFYARLPFCLDAIRLVYEDSSVKEGRVEANRVCQETQLQKLEGRAYENVNIRCNGTMSSCFPETDWLNTFLNNPSTKHKLGVPPERNFSTVNQDVHRDFIEAGDIVQPAHLLYPPLLDAGIRLLHYVGKLDANCPWPGTLSMLNLLRTPLQPIFLATPDIPWEGENATVRVVPHPPPPGFGEGARGGAGKLTYIAMEDSGHIVVKDQPALVKKIVER</sequence>
<keyword evidence="1" id="KW-0378">Hydrolase</keyword>
<dbReference type="Proteomes" id="UP001055072">
    <property type="component" value="Unassembled WGS sequence"/>
</dbReference>
<evidence type="ECO:0000313" key="1">
    <source>
        <dbReference type="EMBL" id="KAI0090536.1"/>
    </source>
</evidence>
<organism evidence="1 2">
    <name type="scientific">Irpex rosettiformis</name>
    <dbReference type="NCBI Taxonomy" id="378272"/>
    <lineage>
        <taxon>Eukaryota</taxon>
        <taxon>Fungi</taxon>
        <taxon>Dikarya</taxon>
        <taxon>Basidiomycota</taxon>
        <taxon>Agaricomycotina</taxon>
        <taxon>Agaricomycetes</taxon>
        <taxon>Polyporales</taxon>
        <taxon>Irpicaceae</taxon>
        <taxon>Irpex</taxon>
    </lineage>
</organism>
<comment type="caution">
    <text evidence="1">The sequence shown here is derived from an EMBL/GenBank/DDBJ whole genome shotgun (WGS) entry which is preliminary data.</text>
</comment>
<evidence type="ECO:0000313" key="2">
    <source>
        <dbReference type="Proteomes" id="UP001055072"/>
    </source>
</evidence>
<proteinExistence type="predicted"/>
<protein>
    <submittedName>
        <fullName evidence="1">Alpha/Beta hydrolase protein</fullName>
    </submittedName>
</protein>
<dbReference type="EMBL" id="MU274907">
    <property type="protein sequence ID" value="KAI0090536.1"/>
    <property type="molecule type" value="Genomic_DNA"/>
</dbReference>
<accession>A0ACB8U8N8</accession>
<gene>
    <name evidence="1" type="ORF">BDY19DRAFT_887354</name>
</gene>
<name>A0ACB8U8N8_9APHY</name>
<keyword evidence="2" id="KW-1185">Reference proteome</keyword>